<dbReference type="EC" id="2.4.1.155" evidence="4"/>
<evidence type="ECO:0000256" key="1">
    <source>
        <dbReference type="ARBA" id="ARBA00004323"/>
    </source>
</evidence>
<name>A0ABP0GG17_CLALP</name>
<dbReference type="PANTHER" id="PTHR15075:SF2">
    <property type="entry name" value="ALPHA-1,6-MANNOSYLGLYCOPROTEIN 6-BETA-N-ACETYLGLUCOSAMINYLTRANSFERASE"/>
    <property type="match status" value="1"/>
</dbReference>
<evidence type="ECO:0000256" key="10">
    <source>
        <dbReference type="ARBA" id="ARBA00023034"/>
    </source>
</evidence>
<evidence type="ECO:0000256" key="4">
    <source>
        <dbReference type="ARBA" id="ARBA00012671"/>
    </source>
</evidence>
<organism evidence="15 16">
    <name type="scientific">Clavelina lepadiformis</name>
    <name type="common">Light-bulb sea squirt</name>
    <name type="synonym">Ascidia lepadiformis</name>
    <dbReference type="NCBI Taxonomy" id="159417"/>
    <lineage>
        <taxon>Eukaryota</taxon>
        <taxon>Metazoa</taxon>
        <taxon>Chordata</taxon>
        <taxon>Tunicata</taxon>
        <taxon>Ascidiacea</taxon>
        <taxon>Aplousobranchia</taxon>
        <taxon>Clavelinidae</taxon>
        <taxon>Clavelina</taxon>
    </lineage>
</organism>
<comment type="catalytic activity">
    <reaction evidence="13">
        <text>N(4)-{beta-D-GlcNAc-(1-&gt;2)-[beta-D-GlcNAc-(1-&gt;4)]-alpha-D-Man-(1-&gt;3)-[beta-D-GlcNAc-(1-&gt;2)-alpha-D-Man-(1-&gt;6)]-beta-D-Man-(1-&gt;4)-beta-D-GlcNAc-(1-&gt;4)-beta-D-GlcNAc}-L-asparaginyl-[protein] + UDP-N-acetyl-alpha-D-glucosamine = N(4)-{beta-D-GlcNAc-(1-&gt;2)-[beta-D-GlcNAc-(1-&gt;4)]-alpha-D-Man-(1-&gt;3)-[beta-D-GlcNAc-(1-&gt;2)-[beta-D-GlcNAc-(1-&gt;6)]-alpha-D-Man-(1-&gt;6)]-beta-D-Man-(1-&gt;4)-beta-D-GlcNAc-(1-&gt;4)-beta-D-GlcNAc}-L-asparaginyl-[protein] + UDP + H(+)</text>
        <dbReference type="Rhea" id="RHEA:16921"/>
        <dbReference type="Rhea" id="RHEA-COMP:14374"/>
        <dbReference type="Rhea" id="RHEA-COMP:14377"/>
        <dbReference type="ChEBI" id="CHEBI:15378"/>
        <dbReference type="ChEBI" id="CHEBI:57705"/>
        <dbReference type="ChEBI" id="CHEBI:58223"/>
        <dbReference type="ChEBI" id="CHEBI:139507"/>
        <dbReference type="ChEBI" id="CHEBI:139510"/>
        <dbReference type="EC" id="2.4.1.155"/>
    </reaction>
</comment>
<reference evidence="15 16" key="1">
    <citation type="submission" date="2024-02" db="EMBL/GenBank/DDBJ databases">
        <authorList>
            <person name="Daric V."/>
            <person name="Darras S."/>
        </authorList>
    </citation>
    <scope>NUCLEOTIDE SEQUENCE [LARGE SCALE GENOMIC DNA]</scope>
</reference>
<evidence type="ECO:0000256" key="2">
    <source>
        <dbReference type="ARBA" id="ARBA00004922"/>
    </source>
</evidence>
<evidence type="ECO:0000256" key="11">
    <source>
        <dbReference type="ARBA" id="ARBA00023136"/>
    </source>
</evidence>
<accession>A0ABP0GG17</accession>
<evidence type="ECO:0000256" key="12">
    <source>
        <dbReference type="ARBA" id="ARBA00023180"/>
    </source>
</evidence>
<comment type="subcellular location">
    <subcellularLocation>
        <location evidence="1">Golgi apparatus membrane</location>
        <topology evidence="1">Single-pass type II membrane protein</topology>
    </subcellularLocation>
</comment>
<dbReference type="PANTHER" id="PTHR15075">
    <property type="entry name" value="ALPHA-MANNOSIDE BETA-1,6-N-ACETYLGLUCOSAMINYLTRANSFERASE"/>
    <property type="match status" value="1"/>
</dbReference>
<sequence>MKQRVEELEKKVQILESELHYKVVAKAAISKCTIPSFEGYSSCQGKLEWMRAKWNSDSCYAEWGVDGSDCSIIHYLSEVEHWCPKVQLNSSLSSPPPMPQKKFDQLFFQNDFSALYAKLNSNSYFDWIKGRITRMEKSWLDGAKKLSSKLDISMWKKKKILLHLGLLSDDSGWKIAKNAFSGGPLGEMVQWADIISSLFVLGHDITLTISKEDLSNIVMPNLRSIKSSNCPLRNDQKLFDVIFTDIYGLKMFKKVTPDKFHLIQCNIRVVDSFGTEPEYNNPGYAVRHGKNSEWGKLDFMPKQFNTMFPHTPDNTFLGFVIEQINNVTSENDKQSIALVYGKKDEFWQGRSEYLNAIHEVLPIHGTVDEKEGLHHVPPFVENHGVLPGEDLHKLLHAAKIFVGMGFPYEGPAPLEAIASGAVFLNPVIVKDSPLYKKANEFYMKKPTTRRLSSQHPYAETYIGHPHVRMVHMHDIDAVKEIAKEILDGPSVTPYMPEEFTNFGMLERVAYLLEKQDFCSEPTFDWPPLSSLQVLVSEKESSCVDACTKQGLICEPNFFPYINKKSIFQELNIKCDTHSVPSGDDEQTDYPSVDGKKCYMQNNNKLFSCAGQHTNTHRICPCRDYIKGRVAFCKNCFVT</sequence>
<evidence type="ECO:0000256" key="3">
    <source>
        <dbReference type="ARBA" id="ARBA00007477"/>
    </source>
</evidence>
<keyword evidence="8" id="KW-0735">Signal-anchor</keyword>
<keyword evidence="12" id="KW-0325">Glycoprotein</keyword>
<keyword evidence="11" id="KW-0472">Membrane</keyword>
<evidence type="ECO:0000256" key="8">
    <source>
        <dbReference type="ARBA" id="ARBA00022968"/>
    </source>
</evidence>
<dbReference type="InterPro" id="IPR026116">
    <property type="entry name" value="GT18_cat"/>
</dbReference>
<keyword evidence="9" id="KW-1133">Transmembrane helix</keyword>
<keyword evidence="16" id="KW-1185">Reference proteome</keyword>
<comment type="pathway">
    <text evidence="2">Protein modification; protein glycosylation.</text>
</comment>
<comment type="similarity">
    <text evidence="3">Belongs to the glycosyltransferase 18 family.</text>
</comment>
<evidence type="ECO:0000256" key="9">
    <source>
        <dbReference type="ARBA" id="ARBA00022989"/>
    </source>
</evidence>
<gene>
    <name evidence="15" type="ORF">CVLEPA_LOCUS21563</name>
</gene>
<comment type="caution">
    <text evidence="15">The sequence shown here is derived from an EMBL/GenBank/DDBJ whole genome shotgun (WGS) entry which is preliminary data.</text>
</comment>
<evidence type="ECO:0000313" key="15">
    <source>
        <dbReference type="EMBL" id="CAK8689579.1"/>
    </source>
</evidence>
<evidence type="ECO:0000256" key="6">
    <source>
        <dbReference type="ARBA" id="ARBA00022679"/>
    </source>
</evidence>
<proteinExistence type="inferred from homology"/>
<keyword evidence="5" id="KW-0328">Glycosyltransferase</keyword>
<keyword evidence="6" id="KW-0808">Transferase</keyword>
<evidence type="ECO:0000256" key="5">
    <source>
        <dbReference type="ARBA" id="ARBA00022676"/>
    </source>
</evidence>
<evidence type="ECO:0000313" key="16">
    <source>
        <dbReference type="Proteomes" id="UP001642483"/>
    </source>
</evidence>
<feature type="domain" description="Glycosyltransferase family 18 catalytic" evidence="14">
    <location>
        <begin position="59"/>
        <end position="621"/>
    </location>
</feature>
<dbReference type="Pfam" id="PF15024">
    <property type="entry name" value="Glyco_transf_18"/>
    <property type="match status" value="1"/>
</dbReference>
<evidence type="ECO:0000256" key="13">
    <source>
        <dbReference type="ARBA" id="ARBA00048243"/>
    </source>
</evidence>
<dbReference type="Proteomes" id="UP001642483">
    <property type="component" value="Unassembled WGS sequence"/>
</dbReference>
<keyword evidence="10" id="KW-0333">Golgi apparatus</keyword>
<dbReference type="EMBL" id="CAWYQH010000108">
    <property type="protein sequence ID" value="CAK8689579.1"/>
    <property type="molecule type" value="Genomic_DNA"/>
</dbReference>
<evidence type="ECO:0000256" key="7">
    <source>
        <dbReference type="ARBA" id="ARBA00022692"/>
    </source>
</evidence>
<keyword evidence="7" id="KW-0812">Transmembrane</keyword>
<dbReference type="InterPro" id="IPR052105">
    <property type="entry name" value="MGAT5_Glycosyltransferase"/>
</dbReference>
<evidence type="ECO:0000259" key="14">
    <source>
        <dbReference type="Pfam" id="PF15024"/>
    </source>
</evidence>
<protein>
    <recommendedName>
        <fullName evidence="4">alpha-1,6-mannosyl-glycoprotein 6-beta-N-acetylglucosaminyltransferase</fullName>
        <ecNumber evidence="4">2.4.1.155</ecNumber>
    </recommendedName>
</protein>